<keyword evidence="2" id="KW-1185">Reference proteome</keyword>
<proteinExistence type="predicted"/>
<dbReference type="AlphaFoldDB" id="A0A068T2N4"/>
<evidence type="ECO:0000313" key="1">
    <source>
        <dbReference type="EMBL" id="CDN51735.1"/>
    </source>
</evidence>
<dbReference type="EMBL" id="HG938354">
    <property type="protein sequence ID" value="CDN51735.1"/>
    <property type="molecule type" value="Genomic_DNA"/>
</dbReference>
<name>A0A068T2N4_NEOGA</name>
<sequence>MTALLKVFWRLLRDLAKLVNGVRRILDMLIVRALPVLPDQPRNGLS</sequence>
<geneLocation type="plasmid" evidence="2">
    <name>II</name>
</geneLocation>
<dbReference type="KEGG" id="ngg:RG540_PA10590"/>
<keyword evidence="1" id="KW-0614">Plasmid</keyword>
<dbReference type="HOGENOM" id="CLU_3186326_0_0_5"/>
<dbReference type="PATRIC" id="fig|1028800.3.peg.5687"/>
<gene>
    <name evidence="1" type="ORF">RG540_PA10590</name>
</gene>
<protein>
    <submittedName>
        <fullName evidence="1">Uncharacterized protein</fullName>
    </submittedName>
</protein>
<reference evidence="2" key="1">
    <citation type="journal article" date="2014" name="BMC Genomics">
        <title>Genome sequencing of two Neorhizobium galegae strains reveals a noeT gene responsible for the unusual acetylation of the nodulation factors.</title>
        <authorList>
            <person name="Osterman J."/>
            <person name="Marsh J."/>
            <person name="Laine P.K."/>
            <person name="Zeng Z."/>
            <person name="Alatalo E."/>
            <person name="Sullivan J.T."/>
            <person name="Young J.P."/>
            <person name="Thomas-Oates J."/>
            <person name="Paulin L."/>
            <person name="Lindstrom K."/>
        </authorList>
    </citation>
    <scope>NUCLEOTIDE SEQUENCE [LARGE SCALE GENOMIC DNA]</scope>
    <source>
        <strain evidence="2">HAMBI 540</strain>
    </source>
</reference>
<dbReference type="Proteomes" id="UP000028181">
    <property type="component" value="Plasmid pHAMBI540a"/>
</dbReference>
<evidence type="ECO:0000313" key="2">
    <source>
        <dbReference type="Proteomes" id="UP000028181"/>
    </source>
</evidence>
<organism evidence="1 2">
    <name type="scientific">Neorhizobium galegae bv. orientalis str. HAMBI 540</name>
    <dbReference type="NCBI Taxonomy" id="1028800"/>
    <lineage>
        <taxon>Bacteria</taxon>
        <taxon>Pseudomonadati</taxon>
        <taxon>Pseudomonadota</taxon>
        <taxon>Alphaproteobacteria</taxon>
        <taxon>Hyphomicrobiales</taxon>
        <taxon>Rhizobiaceae</taxon>
        <taxon>Rhizobium/Agrobacterium group</taxon>
        <taxon>Neorhizobium</taxon>
    </lineage>
</organism>
<accession>A0A068T2N4</accession>